<dbReference type="Gene3D" id="3.30.43.10">
    <property type="entry name" value="Uridine Diphospho-n-acetylenolpyruvylglucosamine Reductase, domain 2"/>
    <property type="match status" value="1"/>
</dbReference>
<dbReference type="SMART" id="SM01092">
    <property type="entry name" value="CO_deh_flav_C"/>
    <property type="match status" value="1"/>
</dbReference>
<dbReference type="Pfam" id="PF00941">
    <property type="entry name" value="FAD_binding_5"/>
    <property type="match status" value="1"/>
</dbReference>
<evidence type="ECO:0000313" key="6">
    <source>
        <dbReference type="Proteomes" id="UP001370100"/>
    </source>
</evidence>
<evidence type="ECO:0000256" key="1">
    <source>
        <dbReference type="ARBA" id="ARBA00022630"/>
    </source>
</evidence>
<organism evidence="5 6">
    <name type="scientific">Actinomycetospora aeridis</name>
    <dbReference type="NCBI Taxonomy" id="3129231"/>
    <lineage>
        <taxon>Bacteria</taxon>
        <taxon>Bacillati</taxon>
        <taxon>Actinomycetota</taxon>
        <taxon>Actinomycetes</taxon>
        <taxon>Pseudonocardiales</taxon>
        <taxon>Pseudonocardiaceae</taxon>
        <taxon>Actinomycetospora</taxon>
    </lineage>
</organism>
<evidence type="ECO:0000256" key="3">
    <source>
        <dbReference type="ARBA" id="ARBA00023002"/>
    </source>
</evidence>
<evidence type="ECO:0000259" key="4">
    <source>
        <dbReference type="PROSITE" id="PS51387"/>
    </source>
</evidence>
<dbReference type="PROSITE" id="PS51387">
    <property type="entry name" value="FAD_PCMH"/>
    <property type="match status" value="1"/>
</dbReference>
<dbReference type="Proteomes" id="UP001370100">
    <property type="component" value="Unassembled WGS sequence"/>
</dbReference>
<keyword evidence="2" id="KW-0274">FAD</keyword>
<comment type="caution">
    <text evidence="5">The sequence shown here is derived from an EMBL/GenBank/DDBJ whole genome shotgun (WGS) entry which is preliminary data.</text>
</comment>
<dbReference type="PANTHER" id="PTHR42659:SF2">
    <property type="entry name" value="XANTHINE DEHYDROGENASE SUBUNIT C-RELATED"/>
    <property type="match status" value="1"/>
</dbReference>
<dbReference type="InterPro" id="IPR036318">
    <property type="entry name" value="FAD-bd_PCMH-like_sf"/>
</dbReference>
<dbReference type="RefSeq" id="WP_337712212.1">
    <property type="nucleotide sequence ID" value="NZ_JBBEGL010000001.1"/>
</dbReference>
<sequence length="281" mass="28912">MKCPPFSYHRATDVADAVAALQAADDEGKILAGGQSLVPVLALRLARPSVLVDVNRVPGLDSLERRDGVLQAGALVRHLALAGQALHPLAAEAARWIGHTAIRSRGTLGGSLAHADPSAELPAVLRACDGAVHVAGPAGSRRVGADDLFVGALQSAVGENEMITGVELPVPDAWGFAEFARRHGDFAVVAVAAARFGDRVRVAVGGVAGVPHLVDAGDLDHVGDEISDDHVALLAAAAADDVDPASDLHGCAGYRRALTEQMTLRALADLAGRPQPVREPA</sequence>
<reference evidence="5 6" key="1">
    <citation type="submission" date="2024-03" db="EMBL/GenBank/DDBJ databases">
        <title>Actinomycetospora sp. OC33-EN06, a novel actinomycete isolated from wild orchid (Aerides multiflora).</title>
        <authorList>
            <person name="Suriyachadkun C."/>
        </authorList>
    </citation>
    <scope>NUCLEOTIDE SEQUENCE [LARGE SCALE GENOMIC DNA]</scope>
    <source>
        <strain evidence="5 6">OC33-EN06</strain>
    </source>
</reference>
<gene>
    <name evidence="5" type="ORF">WCD41_04755</name>
</gene>
<dbReference type="SUPFAM" id="SSF55447">
    <property type="entry name" value="CO dehydrogenase flavoprotein C-terminal domain-like"/>
    <property type="match status" value="1"/>
</dbReference>
<dbReference type="Gene3D" id="3.30.390.50">
    <property type="entry name" value="CO dehydrogenase flavoprotein, C-terminal domain"/>
    <property type="match status" value="1"/>
</dbReference>
<dbReference type="InterPro" id="IPR005107">
    <property type="entry name" value="CO_DH_flav_C"/>
</dbReference>
<dbReference type="Pfam" id="PF03450">
    <property type="entry name" value="CO_deh_flav_C"/>
    <property type="match status" value="1"/>
</dbReference>
<name>A0ABU8N1B7_9PSEU</name>
<dbReference type="EMBL" id="JBBEGL010000001">
    <property type="protein sequence ID" value="MEJ2885749.1"/>
    <property type="molecule type" value="Genomic_DNA"/>
</dbReference>
<dbReference type="InterPro" id="IPR016166">
    <property type="entry name" value="FAD-bd_PCMH"/>
</dbReference>
<evidence type="ECO:0000313" key="5">
    <source>
        <dbReference type="EMBL" id="MEJ2885749.1"/>
    </source>
</evidence>
<accession>A0ABU8N1B7</accession>
<dbReference type="InterPro" id="IPR002346">
    <property type="entry name" value="Mopterin_DH_FAD-bd"/>
</dbReference>
<dbReference type="InterPro" id="IPR036683">
    <property type="entry name" value="CO_DH_flav_C_dom_sf"/>
</dbReference>
<dbReference type="InterPro" id="IPR016169">
    <property type="entry name" value="FAD-bd_PCMH_sub2"/>
</dbReference>
<dbReference type="InterPro" id="IPR051312">
    <property type="entry name" value="Diverse_Substr_Oxidored"/>
</dbReference>
<dbReference type="PANTHER" id="PTHR42659">
    <property type="entry name" value="XANTHINE DEHYDROGENASE SUBUNIT C-RELATED"/>
    <property type="match status" value="1"/>
</dbReference>
<evidence type="ECO:0000256" key="2">
    <source>
        <dbReference type="ARBA" id="ARBA00022827"/>
    </source>
</evidence>
<keyword evidence="3" id="KW-0560">Oxidoreductase</keyword>
<keyword evidence="1" id="KW-0285">Flavoprotein</keyword>
<proteinExistence type="predicted"/>
<keyword evidence="6" id="KW-1185">Reference proteome</keyword>
<dbReference type="Gene3D" id="3.30.465.10">
    <property type="match status" value="1"/>
</dbReference>
<dbReference type="InterPro" id="IPR016167">
    <property type="entry name" value="FAD-bd_PCMH_sub1"/>
</dbReference>
<feature type="domain" description="FAD-binding PCMH-type" evidence="4">
    <location>
        <begin position="1"/>
        <end position="173"/>
    </location>
</feature>
<protein>
    <submittedName>
        <fullName evidence="5">FAD binding domain-containing protein</fullName>
    </submittedName>
</protein>
<dbReference type="SUPFAM" id="SSF56176">
    <property type="entry name" value="FAD-binding/transporter-associated domain-like"/>
    <property type="match status" value="1"/>
</dbReference>